<dbReference type="EMBL" id="CAJNOJ010000211">
    <property type="protein sequence ID" value="CAF1295132.1"/>
    <property type="molecule type" value="Genomic_DNA"/>
</dbReference>
<dbReference type="OrthoDB" id="539213at2759"/>
<feature type="compositionally biased region" description="Polar residues" evidence="1">
    <location>
        <begin position="450"/>
        <end position="460"/>
    </location>
</feature>
<dbReference type="InterPro" id="IPR036770">
    <property type="entry name" value="Ankyrin_rpt-contain_sf"/>
</dbReference>
<evidence type="ECO:0000313" key="2">
    <source>
        <dbReference type="EMBL" id="CAF0936189.1"/>
    </source>
</evidence>
<evidence type="ECO:0000313" key="4">
    <source>
        <dbReference type="Proteomes" id="UP000663828"/>
    </source>
</evidence>
<keyword evidence="4" id="KW-1185">Reference proteome</keyword>
<evidence type="ECO:0000256" key="1">
    <source>
        <dbReference type="SAM" id="MobiDB-lite"/>
    </source>
</evidence>
<evidence type="ECO:0000313" key="3">
    <source>
        <dbReference type="EMBL" id="CAF1295132.1"/>
    </source>
</evidence>
<sequence>MADTTYYDPNEHLFSPSPDAVVRVLGEAGSPDFFDLSSSDSQSCTNPSQSSSNSSPPQSKSYSSSPVAYAETSYLGDGLDDSLITAQLNEKLRILAQPKAFYRERYCSETDPSKNRAQRFIRADDDSSRYEYPTIQIPPKWRDANRDLHIRVTLVTIISEKVPIVCIHPYTIDTQEKDVLRDASNNSLYFPITHEEMIRGEKSFRISRKKMIQHDLRSYGPLRLLDLNQFDVPRTTNVHDAKQIIDTYQLWKSQLVFTVAERMDRNHFPSTIPFTSVTSQIMCDEASLRRKDSLVNETMYMPMIDEDTVICTPRKGDWNGGDDLLMTIPKLDRRKAFNIYFDYGTMGQLNGFKASFVDTKTIFLQTPRCAMKSNQQNLTVPLVVTQNDTILAHVEFIYLAPNKDATDICQRCQVDMMNINNQATNKRRHVIMDQTEFDGAEILVEKMSQLTTEETPVQSSEKSKSDETNAKFDKYLNQLQEAVVSLLRTNNPSKLFRRTRLLISKCDQSPPPMDDAIRNGYVDLALRLIEQTTEMSSGPNNLLERTNADGQTPLLLAAKLNHWILMKPIVEKRLDLLEKVDNSGNNIFHLLADVSEDKAVDTIKNVLELIPHHLKVKLFNRKNQEKQTPKDIAQAKNHSHYVDLFNAS</sequence>
<reference evidence="3" key="1">
    <citation type="submission" date="2021-02" db="EMBL/GenBank/DDBJ databases">
        <authorList>
            <person name="Nowell W R."/>
        </authorList>
    </citation>
    <scope>NUCLEOTIDE SEQUENCE</scope>
</reference>
<organism evidence="3 5">
    <name type="scientific">Adineta ricciae</name>
    <name type="common">Rotifer</name>
    <dbReference type="NCBI Taxonomy" id="249248"/>
    <lineage>
        <taxon>Eukaryota</taxon>
        <taxon>Metazoa</taxon>
        <taxon>Spiralia</taxon>
        <taxon>Gnathifera</taxon>
        <taxon>Rotifera</taxon>
        <taxon>Eurotatoria</taxon>
        <taxon>Bdelloidea</taxon>
        <taxon>Adinetida</taxon>
        <taxon>Adinetidae</taxon>
        <taxon>Adineta</taxon>
    </lineage>
</organism>
<dbReference type="Proteomes" id="UP000663852">
    <property type="component" value="Unassembled WGS sequence"/>
</dbReference>
<accession>A0A815D115</accession>
<comment type="caution">
    <text evidence="3">The sequence shown here is derived from an EMBL/GenBank/DDBJ whole genome shotgun (WGS) entry which is preliminary data.</text>
</comment>
<protein>
    <submittedName>
        <fullName evidence="3">Uncharacterized protein</fullName>
    </submittedName>
</protein>
<dbReference type="Proteomes" id="UP000663828">
    <property type="component" value="Unassembled WGS sequence"/>
</dbReference>
<dbReference type="AlphaFoldDB" id="A0A815D115"/>
<dbReference type="Gene3D" id="1.25.40.20">
    <property type="entry name" value="Ankyrin repeat-containing domain"/>
    <property type="match status" value="1"/>
</dbReference>
<feature type="region of interest" description="Disordered" evidence="1">
    <location>
        <begin position="33"/>
        <end position="65"/>
    </location>
</feature>
<dbReference type="EMBL" id="CAJNOR010000514">
    <property type="protein sequence ID" value="CAF0936189.1"/>
    <property type="molecule type" value="Genomic_DNA"/>
</dbReference>
<name>A0A815D115_ADIRI</name>
<evidence type="ECO:0000313" key="5">
    <source>
        <dbReference type="Proteomes" id="UP000663852"/>
    </source>
</evidence>
<proteinExistence type="predicted"/>
<dbReference type="SUPFAM" id="SSF48403">
    <property type="entry name" value="Ankyrin repeat"/>
    <property type="match status" value="1"/>
</dbReference>
<gene>
    <name evidence="3" type="ORF">EDS130_LOCUS30299</name>
    <name evidence="2" type="ORF">XAT740_LOCUS9858</name>
</gene>
<feature type="region of interest" description="Disordered" evidence="1">
    <location>
        <begin position="450"/>
        <end position="469"/>
    </location>
</feature>